<evidence type="ECO:0000313" key="2">
    <source>
        <dbReference type="EMBL" id="KAJ3446148.1"/>
    </source>
</evidence>
<evidence type="ECO:0000313" key="3">
    <source>
        <dbReference type="Proteomes" id="UP001146793"/>
    </source>
</evidence>
<accession>A0AAV8A0Q8</accession>
<dbReference type="AlphaFoldDB" id="A0AAV8A0Q8"/>
<evidence type="ECO:0000256" key="1">
    <source>
        <dbReference type="SAM" id="MobiDB-lite"/>
    </source>
</evidence>
<sequence length="270" mass="32597">MEFPIYCYPKKNFILFVKTKWTIKKLKEKISSVYNQTYCEDLLVESFKKQCQDDQIFDVPFCYDDLCVSDLFPTSCNLFVNYKDISGFESKNVVEEEVEQDVEQEMNFQSLSRFLNLNNFANLKQSNLPLTFRASENEKVFFILCDLSNLNHGNTRKRNTEEMIREIKKERRSSVGKQKDLSRYWDKRKTKKYKKYKNKIKKKKRYHTTKNPISNRKKKIKTEKRFSKHHSPRKCKLLFKFGKEKNPIKKYSRVQGHRSYYTPEKEKDIN</sequence>
<proteinExistence type="predicted"/>
<comment type="caution">
    <text evidence="2">The sequence shown here is derived from an EMBL/GenBank/DDBJ whole genome shotgun (WGS) entry which is preliminary data.</text>
</comment>
<feature type="compositionally biased region" description="Basic residues" evidence="1">
    <location>
        <begin position="215"/>
        <end position="231"/>
    </location>
</feature>
<dbReference type="Proteomes" id="UP001146793">
    <property type="component" value="Unassembled WGS sequence"/>
</dbReference>
<feature type="region of interest" description="Disordered" evidence="1">
    <location>
        <begin position="200"/>
        <end position="231"/>
    </location>
</feature>
<organism evidence="2 3">
    <name type="scientific">Anaeramoeba flamelloides</name>
    <dbReference type="NCBI Taxonomy" id="1746091"/>
    <lineage>
        <taxon>Eukaryota</taxon>
        <taxon>Metamonada</taxon>
        <taxon>Anaeramoebidae</taxon>
        <taxon>Anaeramoeba</taxon>
    </lineage>
</organism>
<gene>
    <name evidence="2" type="ORF">M0812_08685</name>
</gene>
<name>A0AAV8A0Q8_9EUKA</name>
<dbReference type="EMBL" id="JANTQA010000021">
    <property type="protein sequence ID" value="KAJ3446148.1"/>
    <property type="molecule type" value="Genomic_DNA"/>
</dbReference>
<protein>
    <submittedName>
        <fullName evidence="2">Uncharacterized protein</fullName>
    </submittedName>
</protein>
<feature type="region of interest" description="Disordered" evidence="1">
    <location>
        <begin position="249"/>
        <end position="270"/>
    </location>
</feature>
<reference evidence="2" key="1">
    <citation type="submission" date="2022-08" db="EMBL/GenBank/DDBJ databases">
        <title>Novel sulphate-reducing endosymbionts in the free-living metamonad Anaeramoeba.</title>
        <authorList>
            <person name="Jerlstrom-Hultqvist J."/>
            <person name="Cepicka I."/>
            <person name="Gallot-Lavallee L."/>
            <person name="Salas-Leiva D."/>
            <person name="Curtis B.A."/>
            <person name="Zahonova K."/>
            <person name="Pipaliya S."/>
            <person name="Dacks J."/>
            <person name="Roger A.J."/>
        </authorList>
    </citation>
    <scope>NUCLEOTIDE SEQUENCE</scope>
    <source>
        <strain evidence="2">Busselton2</strain>
    </source>
</reference>